<evidence type="ECO:0000313" key="3">
    <source>
        <dbReference type="EMBL" id="RSD25234.1"/>
    </source>
</evidence>
<dbReference type="AlphaFoldDB" id="A0A3R9FCZ1"/>
<dbReference type="Gene3D" id="1.10.530.10">
    <property type="match status" value="1"/>
</dbReference>
<dbReference type="Gene3D" id="2.30.30.40">
    <property type="entry name" value="SH3 Domains"/>
    <property type="match status" value="8"/>
</dbReference>
<feature type="region of interest" description="Disordered" evidence="1">
    <location>
        <begin position="124"/>
        <end position="222"/>
    </location>
</feature>
<dbReference type="PANTHER" id="PTHR34408">
    <property type="entry name" value="FAMILY PROTEIN, PUTATIVE-RELATED"/>
    <property type="match status" value="1"/>
</dbReference>
<evidence type="ECO:0000259" key="2">
    <source>
        <dbReference type="PROSITE" id="PS51781"/>
    </source>
</evidence>
<dbReference type="SMART" id="SM00047">
    <property type="entry name" value="LYZ2"/>
    <property type="match status" value="1"/>
</dbReference>
<accession>A0A3R9FCZ1</accession>
<dbReference type="EMBL" id="RSFW01000020">
    <property type="protein sequence ID" value="RSD25234.1"/>
    <property type="molecule type" value="Genomic_DNA"/>
</dbReference>
<dbReference type="OrthoDB" id="9816557at2"/>
<protein>
    <recommendedName>
        <fullName evidence="2">SH3b domain-containing protein</fullName>
    </recommendedName>
</protein>
<feature type="domain" description="SH3b" evidence="2">
    <location>
        <begin position="44"/>
        <end position="116"/>
    </location>
</feature>
<dbReference type="Pfam" id="PF01832">
    <property type="entry name" value="Glucosaminidase"/>
    <property type="match status" value="1"/>
</dbReference>
<dbReference type="Proteomes" id="UP000279911">
    <property type="component" value="Unassembled WGS sequence"/>
</dbReference>
<evidence type="ECO:0000256" key="1">
    <source>
        <dbReference type="SAM" id="MobiDB-lite"/>
    </source>
</evidence>
<dbReference type="Pfam" id="PF08239">
    <property type="entry name" value="SH3_3"/>
    <property type="match status" value="1"/>
</dbReference>
<dbReference type="SMART" id="SM00287">
    <property type="entry name" value="SH3b"/>
    <property type="match status" value="5"/>
</dbReference>
<feature type="compositionally biased region" description="Acidic residues" evidence="1">
    <location>
        <begin position="152"/>
        <end position="170"/>
    </location>
</feature>
<dbReference type="InterPro" id="IPR052354">
    <property type="entry name" value="Cell_Wall_Dynamics_Protein"/>
</dbReference>
<reference evidence="4" key="1">
    <citation type="submission" date="2018-12" db="EMBL/GenBank/DDBJ databases">
        <title>Bacillus chawlae sp. nov., Bacillus glennii sp. nov., and Bacillus saganii sp. nov. Isolated from the Vehicle Assembly Building at Kennedy Space Center where the Viking Spacecraft were Assembled.</title>
        <authorList>
            <person name="Seuylemezian A."/>
            <person name="Vaishampayan P."/>
        </authorList>
    </citation>
    <scope>NUCLEOTIDE SEQUENCE [LARGE SCALE GENOMIC DNA]</scope>
    <source>
        <strain evidence="4">DSM 13966</strain>
    </source>
</reference>
<organism evidence="3 4">
    <name type="scientific">Mesobacillus subterraneus</name>
    <dbReference type="NCBI Taxonomy" id="285983"/>
    <lineage>
        <taxon>Bacteria</taxon>
        <taxon>Bacillati</taxon>
        <taxon>Bacillota</taxon>
        <taxon>Bacilli</taxon>
        <taxon>Bacillales</taxon>
        <taxon>Bacillaceae</taxon>
        <taxon>Mesobacillus</taxon>
    </lineage>
</organism>
<dbReference type="GO" id="GO:0004040">
    <property type="term" value="F:amidase activity"/>
    <property type="evidence" value="ECO:0007669"/>
    <property type="project" value="InterPro"/>
</dbReference>
<dbReference type="InterPro" id="IPR002901">
    <property type="entry name" value="MGlyc_endo_b_GlcNAc-like_dom"/>
</dbReference>
<dbReference type="PANTHER" id="PTHR34408:SF1">
    <property type="entry name" value="GLYCOSYL HYDROLASE FAMILY 19 DOMAIN-CONTAINING PROTEIN HI_1415"/>
    <property type="match status" value="1"/>
</dbReference>
<feature type="compositionally biased region" description="Basic and acidic residues" evidence="1">
    <location>
        <begin position="171"/>
        <end position="195"/>
    </location>
</feature>
<feature type="compositionally biased region" description="Basic and acidic residues" evidence="1">
    <location>
        <begin position="135"/>
        <end position="151"/>
    </location>
</feature>
<evidence type="ECO:0000313" key="4">
    <source>
        <dbReference type="Proteomes" id="UP000279911"/>
    </source>
</evidence>
<feature type="domain" description="SH3b" evidence="2">
    <location>
        <begin position="790"/>
        <end position="864"/>
    </location>
</feature>
<proteinExistence type="predicted"/>
<dbReference type="PROSITE" id="PS51781">
    <property type="entry name" value="SH3B"/>
    <property type="match status" value="2"/>
</dbReference>
<comment type="caution">
    <text evidence="3">The sequence shown here is derived from an EMBL/GenBank/DDBJ whole genome shotgun (WGS) entry which is preliminary data.</text>
</comment>
<dbReference type="InterPro" id="IPR003646">
    <property type="entry name" value="SH3-like_bac-type"/>
</dbReference>
<name>A0A3R9FCZ1_9BACI</name>
<gene>
    <name evidence="3" type="ORF">EJA10_18295</name>
</gene>
<sequence>MGDYLVAKIKKISVYFLILMLLLQGLPYGALAAENMETAEMPAETKAVVAAGNEDKEVPLYEEPDIESEILAQLADGTEVTVIAVENDYTSVLYENTEAGEPLTGYIASENLVDASLSEEVLADDEGELSTVPVESKDETSVEGEPAHDTEAGNEEGPAEQEEAEVVPVEEEVKISDSIEAGKDQSSEEITKIEEQETVTEVDQTEEKQTTEVTAQTSSTPIETKVQRTSLTVSSIEEGTVENYQGIALSSPTNIYQEASTGSKVIKSYAQGSILYYQSFNNDWYQATVFVGGQAQSGYIKSSDVENLNGDTTSYKGLSLKAPTIIYSKASRSSSSLKKYNQGTILYYKAFSSEWYQATVYISGQARTGYIHKSDVENLDGSAVSYKGIALKAPTIIYSQPSVSSAALKQYSQGTLLYYRSFSSSWYQATVYISGKARTGYIHKSDVENATANPVDYKGVALKSPTKVYKMASTSSSALKSYSQGKILYYKSFTAGWYQASVVVNGVTRTGYISVNDVESAVETSSSFKVRGIVSKVNVYSYTSSSASVLKSYGKDTILIVKNFTSSWYQATVYINGKARTGYIKKSDTSTDLQEPSYLNADLRKSANLTAQDIVDFFNRRSPNSPLKNYAQSFINVQNKYGVNAAYLVAHTIWETGWGGSNLMTYKNNLYGYGAYDVCPFTCGYYYPTIEDSINSVAYMVRVNYLNPTGAYYYEEYGSTLTGMNVRYATDQNWKNGIANLMQSIKPFDSRYYSSASILPLNAGQPGSFGRDIPKGLPYPTSIIKNFPQGTTATIMEDAKFRTLPYTSASTIIGTLSSSTKVTVLGYNTDVRTTGSYPYDHTWYRISFNGTEGWVYGKLIDIDNLLKVVNVSTTLNIRSAPVDGTVVGSVAANGYLKAVLNSGKPVTDQGWYKVYLPGSTSTGWVSGEFINIIKN</sequence>